<gene>
    <name evidence="1" type="ORF">Lbru_0608</name>
</gene>
<dbReference type="OrthoDB" id="5650924at2"/>
<sequence length="56" mass="6316">MENIKERVLAYGLSTEISESDLHDVTGGAGKLTHYVTHYYTAKKAGGDRERDDDWD</sequence>
<organism evidence="1 2">
    <name type="scientific">Legionella brunensis</name>
    <dbReference type="NCBI Taxonomy" id="29422"/>
    <lineage>
        <taxon>Bacteria</taxon>
        <taxon>Pseudomonadati</taxon>
        <taxon>Pseudomonadota</taxon>
        <taxon>Gammaproteobacteria</taxon>
        <taxon>Legionellales</taxon>
        <taxon>Legionellaceae</taxon>
        <taxon>Legionella</taxon>
    </lineage>
</organism>
<evidence type="ECO:0000313" key="1">
    <source>
        <dbReference type="EMBL" id="KTC86667.1"/>
    </source>
</evidence>
<reference evidence="1 2" key="1">
    <citation type="submission" date="2015-11" db="EMBL/GenBank/DDBJ databases">
        <title>Genomic analysis of 38 Legionella species identifies large and diverse effector repertoires.</title>
        <authorList>
            <person name="Burstein D."/>
            <person name="Amaro F."/>
            <person name="Zusman T."/>
            <person name="Lifshitz Z."/>
            <person name="Cohen O."/>
            <person name="Gilbert J.A."/>
            <person name="Pupko T."/>
            <person name="Shuman H.A."/>
            <person name="Segal G."/>
        </authorList>
    </citation>
    <scope>NUCLEOTIDE SEQUENCE [LARGE SCALE GENOMIC DNA]</scope>
    <source>
        <strain evidence="1 2">ATCC 43878</strain>
    </source>
</reference>
<evidence type="ECO:0000313" key="2">
    <source>
        <dbReference type="Proteomes" id="UP000054742"/>
    </source>
</evidence>
<proteinExistence type="predicted"/>
<keyword evidence="2" id="KW-1185">Reference proteome</keyword>
<dbReference type="PATRIC" id="fig|29422.6.peg.638"/>
<dbReference type="EMBL" id="LNXV01000004">
    <property type="protein sequence ID" value="KTC86667.1"/>
    <property type="molecule type" value="Genomic_DNA"/>
</dbReference>
<comment type="caution">
    <text evidence="1">The sequence shown here is derived from an EMBL/GenBank/DDBJ whole genome shotgun (WGS) entry which is preliminary data.</text>
</comment>
<dbReference type="Proteomes" id="UP000054742">
    <property type="component" value="Unassembled WGS sequence"/>
</dbReference>
<dbReference type="STRING" id="29422.Lbru_0608"/>
<accession>A0A0W0STE9</accession>
<dbReference type="RefSeq" id="WP_157061480.1">
    <property type="nucleotide sequence ID" value="NZ_CAAAHU010000007.1"/>
</dbReference>
<dbReference type="AlphaFoldDB" id="A0A0W0STE9"/>
<protein>
    <submittedName>
        <fullName evidence="1">Uncharacterized protein</fullName>
    </submittedName>
</protein>
<name>A0A0W0STE9_9GAMM</name>